<reference evidence="5" key="1">
    <citation type="submission" date="2025-08" db="UniProtKB">
        <authorList>
            <consortium name="Ensembl"/>
        </authorList>
    </citation>
    <scope>IDENTIFICATION</scope>
</reference>
<dbReference type="Ensembl" id="ENSPKIT00000014270.1">
    <property type="protein sequence ID" value="ENSPKIP00000033380.1"/>
    <property type="gene ID" value="ENSPKIG00000013115.1"/>
</dbReference>
<dbReference type="GO" id="GO:0005886">
    <property type="term" value="C:plasma membrane"/>
    <property type="evidence" value="ECO:0007669"/>
    <property type="project" value="TreeGrafter"/>
</dbReference>
<dbReference type="SUPFAM" id="SSF48726">
    <property type="entry name" value="Immunoglobulin"/>
    <property type="match status" value="1"/>
</dbReference>
<dbReference type="PANTHER" id="PTHR11860">
    <property type="entry name" value="POLYMERIC-IMMUNOGLOBULIN RECEPTOR"/>
    <property type="match status" value="1"/>
</dbReference>
<dbReference type="InterPro" id="IPR013783">
    <property type="entry name" value="Ig-like_fold"/>
</dbReference>
<evidence type="ECO:0000256" key="2">
    <source>
        <dbReference type="ARBA" id="ARBA00022692"/>
    </source>
</evidence>
<dbReference type="Pfam" id="PF07686">
    <property type="entry name" value="V-set"/>
    <property type="match status" value="1"/>
</dbReference>
<keyword evidence="2" id="KW-0812">Transmembrane</keyword>
<dbReference type="GeneTree" id="ENSGT00950000182977"/>
<dbReference type="Gene3D" id="2.60.40.10">
    <property type="entry name" value="Immunoglobulins"/>
    <property type="match status" value="1"/>
</dbReference>
<comment type="subcellular location">
    <subcellularLocation>
        <location evidence="1">Membrane</location>
    </subcellularLocation>
</comment>
<dbReference type="Proteomes" id="UP000261540">
    <property type="component" value="Unplaced"/>
</dbReference>
<protein>
    <recommendedName>
        <fullName evidence="4">Immunoglobulin V-set domain-containing protein</fullName>
    </recommendedName>
</protein>
<dbReference type="InterPro" id="IPR050671">
    <property type="entry name" value="CD300_family_receptors"/>
</dbReference>
<name>A0A3B3SSS4_9TELE</name>
<reference evidence="5" key="2">
    <citation type="submission" date="2025-09" db="UniProtKB">
        <authorList>
            <consortium name="Ensembl"/>
        </authorList>
    </citation>
    <scope>IDENTIFICATION</scope>
</reference>
<evidence type="ECO:0000256" key="3">
    <source>
        <dbReference type="ARBA" id="ARBA00023136"/>
    </source>
</evidence>
<dbReference type="GO" id="GO:0004888">
    <property type="term" value="F:transmembrane signaling receptor activity"/>
    <property type="evidence" value="ECO:0007669"/>
    <property type="project" value="TreeGrafter"/>
</dbReference>
<feature type="domain" description="Immunoglobulin V-set" evidence="4">
    <location>
        <begin position="42"/>
        <end position="124"/>
    </location>
</feature>
<evidence type="ECO:0000313" key="5">
    <source>
        <dbReference type="Ensembl" id="ENSPKIP00000033380.1"/>
    </source>
</evidence>
<dbReference type="InterPro" id="IPR013106">
    <property type="entry name" value="Ig_V-set"/>
</dbReference>
<organism evidence="5 6">
    <name type="scientific">Paramormyrops kingsleyae</name>
    <dbReference type="NCBI Taxonomy" id="1676925"/>
    <lineage>
        <taxon>Eukaryota</taxon>
        <taxon>Metazoa</taxon>
        <taxon>Chordata</taxon>
        <taxon>Craniata</taxon>
        <taxon>Vertebrata</taxon>
        <taxon>Euteleostomi</taxon>
        <taxon>Actinopterygii</taxon>
        <taxon>Neopterygii</taxon>
        <taxon>Teleostei</taxon>
        <taxon>Osteoglossocephala</taxon>
        <taxon>Osteoglossomorpha</taxon>
        <taxon>Osteoglossiformes</taxon>
        <taxon>Mormyridae</taxon>
        <taxon>Paramormyrops</taxon>
    </lineage>
</organism>
<keyword evidence="3" id="KW-0472">Membrane</keyword>
<accession>A0A3B3SSS4</accession>
<dbReference type="CDD" id="cd05716">
    <property type="entry name" value="IgV_pIgR_like"/>
    <property type="match status" value="1"/>
</dbReference>
<evidence type="ECO:0000259" key="4">
    <source>
        <dbReference type="Pfam" id="PF07686"/>
    </source>
</evidence>
<evidence type="ECO:0000313" key="6">
    <source>
        <dbReference type="Proteomes" id="UP000261540"/>
    </source>
</evidence>
<dbReference type="AlphaFoldDB" id="A0A3B3SSS4"/>
<proteinExistence type="predicted"/>
<sequence length="163" mass="18491">MKRVISFVYRLLLAWDMLLAVSLALISISLSPVTGELIKVIGLSGGMAVIQCPYDGYYGTNQKYLCKGEVFKYCSDVIKNNLDEIFIEDQRFKLYDDRNRNVFTVTISSLSEEDAGAYWCGVDIYTLHPPTTNHLLANHSHWDPPCPCGPSQGEWQRRGSHPW</sequence>
<evidence type="ECO:0000256" key="1">
    <source>
        <dbReference type="ARBA" id="ARBA00004370"/>
    </source>
</evidence>
<keyword evidence="6" id="KW-1185">Reference proteome</keyword>
<dbReference type="PANTHER" id="PTHR11860:SF118">
    <property type="entry name" value="CMRF35-LIKE MOLECULE 3-RELATED"/>
    <property type="match status" value="1"/>
</dbReference>
<dbReference type="InterPro" id="IPR036179">
    <property type="entry name" value="Ig-like_dom_sf"/>
</dbReference>